<dbReference type="Pfam" id="PF00106">
    <property type="entry name" value="adh_short"/>
    <property type="match status" value="1"/>
</dbReference>
<organism evidence="1 2">
    <name type="scientific">Saccharospirillum mangrovi</name>
    <dbReference type="NCBI Taxonomy" id="2161747"/>
    <lineage>
        <taxon>Bacteria</taxon>
        <taxon>Pseudomonadati</taxon>
        <taxon>Pseudomonadota</taxon>
        <taxon>Gammaproteobacteria</taxon>
        <taxon>Oceanospirillales</taxon>
        <taxon>Saccharospirillaceae</taxon>
        <taxon>Saccharospirillum</taxon>
    </lineage>
</organism>
<keyword evidence="2" id="KW-1185">Reference proteome</keyword>
<protein>
    <submittedName>
        <fullName evidence="1">SDR family NAD(P)-dependent oxidoreductase</fullName>
    </submittedName>
</protein>
<evidence type="ECO:0000313" key="2">
    <source>
        <dbReference type="Proteomes" id="UP001595617"/>
    </source>
</evidence>
<comment type="caution">
    <text evidence="1">The sequence shown here is derived from an EMBL/GenBank/DDBJ whole genome shotgun (WGS) entry which is preliminary data.</text>
</comment>
<name>A0ABV7ZVA4_9GAMM</name>
<gene>
    <name evidence="1" type="ORF">ACFOOG_06330</name>
</gene>
<dbReference type="EMBL" id="JBHRYR010000002">
    <property type="protein sequence ID" value="MFC3852447.1"/>
    <property type="molecule type" value="Genomic_DNA"/>
</dbReference>
<evidence type="ECO:0000313" key="1">
    <source>
        <dbReference type="EMBL" id="MFC3852447.1"/>
    </source>
</evidence>
<dbReference type="Gene3D" id="3.40.50.720">
    <property type="entry name" value="NAD(P)-binding Rossmann-like Domain"/>
    <property type="match status" value="1"/>
</dbReference>
<accession>A0ABV7ZVA4</accession>
<dbReference type="RefSeq" id="WP_380694581.1">
    <property type="nucleotide sequence ID" value="NZ_JBHRYR010000002.1"/>
</dbReference>
<proteinExistence type="predicted"/>
<dbReference type="InterPro" id="IPR002347">
    <property type="entry name" value="SDR_fam"/>
</dbReference>
<dbReference type="InterPro" id="IPR036291">
    <property type="entry name" value="NAD(P)-bd_dom_sf"/>
</dbReference>
<dbReference type="PANTHER" id="PTHR43544">
    <property type="entry name" value="SHORT-CHAIN DEHYDROGENASE/REDUCTASE"/>
    <property type="match status" value="1"/>
</dbReference>
<dbReference type="PANTHER" id="PTHR43544:SF12">
    <property type="entry name" value="NAD(P)-BINDING ROSSMANN-FOLD SUPERFAMILY PROTEIN"/>
    <property type="match status" value="1"/>
</dbReference>
<sequence length="231" mass="25484">MTTWIIGGGAIAAATAQLAAQTGPVHLLSRRRLDIEDENITIHPVASWAWDDVQRALTDWPKPTRLVVATGMLWNDDQKPEKRLEDLSAEALQNAFLANTLLPMSVLQAVSARLTRQDPLQALIVTAKVGSIADNHLGGWYAYRASKAAANMLIKNTAIEWQRRFPKAALAAYHPGTTDSTLSQPFQATLPPGQLKTPEKAAECLWSVLSERLTPETTGQFWHWDGSELPW</sequence>
<dbReference type="Proteomes" id="UP001595617">
    <property type="component" value="Unassembled WGS sequence"/>
</dbReference>
<dbReference type="SUPFAM" id="SSF51735">
    <property type="entry name" value="NAD(P)-binding Rossmann-fold domains"/>
    <property type="match status" value="1"/>
</dbReference>
<reference evidence="2" key="1">
    <citation type="journal article" date="2019" name="Int. J. Syst. Evol. Microbiol.">
        <title>The Global Catalogue of Microorganisms (GCM) 10K type strain sequencing project: providing services to taxonomists for standard genome sequencing and annotation.</title>
        <authorList>
            <consortium name="The Broad Institute Genomics Platform"/>
            <consortium name="The Broad Institute Genome Sequencing Center for Infectious Disease"/>
            <person name="Wu L."/>
            <person name="Ma J."/>
        </authorList>
    </citation>
    <scope>NUCLEOTIDE SEQUENCE [LARGE SCALE GENOMIC DNA]</scope>
    <source>
        <strain evidence="2">IBRC 10765</strain>
    </source>
</reference>
<dbReference type="InterPro" id="IPR051468">
    <property type="entry name" value="Fungal_SecMetab_SDRs"/>
</dbReference>